<gene>
    <name evidence="3" type="ORF">PTT_07948</name>
</gene>
<evidence type="ECO:0000313" key="3">
    <source>
        <dbReference type="EMBL" id="EFQ94382.1"/>
    </source>
</evidence>
<dbReference type="EMBL" id="GL533347">
    <property type="protein sequence ID" value="EFQ94382.1"/>
    <property type="molecule type" value="Genomic_DNA"/>
</dbReference>
<evidence type="ECO:0000256" key="2">
    <source>
        <dbReference type="SAM" id="SignalP"/>
    </source>
</evidence>
<proteinExistence type="predicted"/>
<organism evidence="4">
    <name type="scientific">Pyrenophora teres f. teres (strain 0-1)</name>
    <name type="common">Barley net blotch fungus</name>
    <name type="synonym">Drechslera teres f. teres</name>
    <dbReference type="NCBI Taxonomy" id="861557"/>
    <lineage>
        <taxon>Eukaryota</taxon>
        <taxon>Fungi</taxon>
        <taxon>Dikarya</taxon>
        <taxon>Ascomycota</taxon>
        <taxon>Pezizomycotina</taxon>
        <taxon>Dothideomycetes</taxon>
        <taxon>Pleosporomycetidae</taxon>
        <taxon>Pleosporales</taxon>
        <taxon>Pleosporineae</taxon>
        <taxon>Pleosporaceae</taxon>
        <taxon>Pyrenophora</taxon>
    </lineage>
</organism>
<evidence type="ECO:0000256" key="1">
    <source>
        <dbReference type="SAM" id="MobiDB-lite"/>
    </source>
</evidence>
<keyword evidence="2" id="KW-0732">Signal</keyword>
<dbReference type="OrthoDB" id="203440at2759"/>
<evidence type="ECO:0000313" key="4">
    <source>
        <dbReference type="Proteomes" id="UP000001067"/>
    </source>
</evidence>
<dbReference type="STRING" id="861557.E3RIR7"/>
<sequence length="346" mass="38184">MLAPLRFSFLAILLAVLLTAALASTPTSPFPCTGGSVYFTAHTVDGLLFQNPDLLRDLFVFKCVTTVVFNADTGGEAANGTRMLQLERGLEAAYWNMSGLASSSSAAAAVTATTVQIGKYNISASPILGLENAQILYLRLPESSTFYGQGYQAYGKETLKKLYSADISAISSTDGRNRYTVTELKDVVATILRFRRAKDIRVLDYADSFSVTDTDDVQLEHADRVASAKIVVDVVREEGIPGTVKGYVETNDDDDDGDDDDDNDGVLMRSSYACDALRNLKNNLHTPDYIKKLAAFFVYARHDPDMCQSLQECGDRLRKINAYTDDYYEGNHIYEFLKREYYASPA</sequence>
<protein>
    <submittedName>
        <fullName evidence="3">Uncharacterized protein</fullName>
    </submittedName>
</protein>
<dbReference type="eggNOG" id="ENOG502RYDG">
    <property type="taxonomic scope" value="Eukaryota"/>
</dbReference>
<feature type="signal peptide" evidence="2">
    <location>
        <begin position="1"/>
        <end position="23"/>
    </location>
</feature>
<keyword evidence="4" id="KW-1185">Reference proteome</keyword>
<dbReference type="KEGG" id="pte:PTT_07948"/>
<name>E3RIR7_PYRTT</name>
<reference evidence="3 4" key="1">
    <citation type="journal article" date="2010" name="Genome Biol.">
        <title>A first genome assembly of the barley fungal pathogen Pyrenophora teres f. teres.</title>
        <authorList>
            <person name="Ellwood S.R."/>
            <person name="Liu Z."/>
            <person name="Syme R.A."/>
            <person name="Lai Z."/>
            <person name="Hane J.K."/>
            <person name="Keiper F."/>
            <person name="Moffat C.S."/>
            <person name="Oliver R.P."/>
            <person name="Friesen T.L."/>
        </authorList>
    </citation>
    <scope>NUCLEOTIDE SEQUENCE [LARGE SCALE GENOMIC DNA]</scope>
    <source>
        <strain evidence="3 4">0-1</strain>
    </source>
</reference>
<feature type="compositionally biased region" description="Acidic residues" evidence="1">
    <location>
        <begin position="250"/>
        <end position="264"/>
    </location>
</feature>
<feature type="region of interest" description="Disordered" evidence="1">
    <location>
        <begin position="243"/>
        <end position="264"/>
    </location>
</feature>
<dbReference type="Proteomes" id="UP000001067">
    <property type="component" value="Unassembled WGS sequence"/>
</dbReference>
<feature type="chain" id="PRO_5003181290" evidence="2">
    <location>
        <begin position="24"/>
        <end position="346"/>
    </location>
</feature>
<dbReference type="HOGENOM" id="CLU_066463_0_0_1"/>
<accession>E3RIR7</accession>
<dbReference type="AlphaFoldDB" id="E3RIR7"/>